<evidence type="ECO:0000313" key="3">
    <source>
        <dbReference type="Proteomes" id="UP000011518"/>
    </source>
</evidence>
<accession>L9JAA5</accession>
<dbReference type="Proteomes" id="UP000011518">
    <property type="component" value="Unassembled WGS sequence"/>
</dbReference>
<reference evidence="3" key="1">
    <citation type="submission" date="2012-07" db="EMBL/GenBank/DDBJ databases">
        <title>Genome of the Chinese tree shrew, a rising model animal genetically related to primates.</title>
        <authorList>
            <person name="Zhang G."/>
            <person name="Fan Y."/>
            <person name="Yao Y."/>
            <person name="Huang Z."/>
        </authorList>
    </citation>
    <scope>NUCLEOTIDE SEQUENCE [LARGE SCALE GENOMIC DNA]</scope>
</reference>
<reference evidence="3" key="2">
    <citation type="journal article" date="2013" name="Nat. Commun.">
        <title>Genome of the Chinese tree shrew.</title>
        <authorList>
            <person name="Fan Y."/>
            <person name="Huang Z.Y."/>
            <person name="Cao C.C."/>
            <person name="Chen C.S."/>
            <person name="Chen Y.X."/>
            <person name="Fan D.D."/>
            <person name="He J."/>
            <person name="Hou H.L."/>
            <person name="Hu L."/>
            <person name="Hu X.T."/>
            <person name="Jiang X.T."/>
            <person name="Lai R."/>
            <person name="Lang Y.S."/>
            <person name="Liang B."/>
            <person name="Liao S.G."/>
            <person name="Mu D."/>
            <person name="Ma Y.Y."/>
            <person name="Niu Y.Y."/>
            <person name="Sun X.Q."/>
            <person name="Xia J.Q."/>
            <person name="Xiao J."/>
            <person name="Xiong Z.Q."/>
            <person name="Xu L."/>
            <person name="Yang L."/>
            <person name="Zhang Y."/>
            <person name="Zhao W."/>
            <person name="Zhao X.D."/>
            <person name="Zheng Y.T."/>
            <person name="Zhou J.M."/>
            <person name="Zhu Y.B."/>
            <person name="Zhang G.J."/>
            <person name="Wang J."/>
            <person name="Yao Y.G."/>
        </authorList>
    </citation>
    <scope>NUCLEOTIDE SEQUENCE [LARGE SCALE GENOMIC DNA]</scope>
</reference>
<dbReference type="InParanoid" id="L9JAA5"/>
<keyword evidence="3" id="KW-1185">Reference proteome</keyword>
<evidence type="ECO:0000313" key="2">
    <source>
        <dbReference type="EMBL" id="ELW47461.1"/>
    </source>
</evidence>
<dbReference type="EMBL" id="KB321112">
    <property type="protein sequence ID" value="ELW47461.1"/>
    <property type="molecule type" value="Genomic_DNA"/>
</dbReference>
<name>L9JAA5_TUPCH</name>
<feature type="region of interest" description="Disordered" evidence="1">
    <location>
        <begin position="158"/>
        <end position="181"/>
    </location>
</feature>
<proteinExistence type="predicted"/>
<sequence>MPTPSRPSLTHSSTAQGGSHQWRHTTPDVACVVCPPPRHMLLRELSARPKAVSAAPATHAALGAQWCRQLRDVVLTDVRLYIWGWSENAVLRGHSFPCSSPGSTPASGRVHTLRELARQVNEGEGSVCCADRAHARRKLKGSSGTVALQEASSVTQAKAKACTRHSRQRPAQETDMHSCRGNLEPPATVHTAFIHKNDPKGQGCPRQDDNASVEYCANVWLALHHLLEPPTILLAHWVLIGSSVAPGTPEAVCDFYGLAGPGWSSRVFGSGVNCGVDELFVISPRDPMDTRVYQFWGFPGSHPPARLCFADCESALNFKSMLLMDSNGLNGQTERGVEEGPTRRTLELYQLEERRSHLTALSETCEYLKLREGFDKE</sequence>
<feature type="region of interest" description="Disordered" evidence="1">
    <location>
        <begin position="1"/>
        <end position="23"/>
    </location>
</feature>
<organism evidence="2 3">
    <name type="scientific">Tupaia chinensis</name>
    <name type="common">Chinese tree shrew</name>
    <name type="synonym">Tupaia belangeri chinensis</name>
    <dbReference type="NCBI Taxonomy" id="246437"/>
    <lineage>
        <taxon>Eukaryota</taxon>
        <taxon>Metazoa</taxon>
        <taxon>Chordata</taxon>
        <taxon>Craniata</taxon>
        <taxon>Vertebrata</taxon>
        <taxon>Euteleostomi</taxon>
        <taxon>Mammalia</taxon>
        <taxon>Eutheria</taxon>
        <taxon>Euarchontoglires</taxon>
        <taxon>Scandentia</taxon>
        <taxon>Tupaiidae</taxon>
        <taxon>Tupaia</taxon>
    </lineage>
</organism>
<gene>
    <name evidence="2" type="ORF">TREES_T100021075</name>
</gene>
<dbReference type="AlphaFoldDB" id="L9JAA5"/>
<evidence type="ECO:0000256" key="1">
    <source>
        <dbReference type="SAM" id="MobiDB-lite"/>
    </source>
</evidence>
<feature type="compositionally biased region" description="Polar residues" evidence="1">
    <location>
        <begin position="1"/>
        <end position="19"/>
    </location>
</feature>
<protein>
    <submittedName>
        <fullName evidence="2">Uncharacterized protein</fullName>
    </submittedName>
</protein>